<dbReference type="OrthoDB" id="5454513at2"/>
<dbReference type="HOGENOM" id="CLU_1793349_0_0_7"/>
<sequence length="155" mass="17614">MSIIDDVLKLLGKGYLPYQGHVEGHVYESLGCAPRRKPRWFVRERKYVCLGCSMRCSLVDPVGFELMLPVTYQTKKLAFASLPAVSARELVAKKILLTIPEVEFVLSIGRSKVWEMIQEGRLEKHPDSPPARVTTESIKQELLKQGEALYILQKK</sequence>
<evidence type="ECO:0000313" key="2">
    <source>
        <dbReference type="Proteomes" id="UP000004662"/>
    </source>
</evidence>
<gene>
    <name evidence="1" type="ORF">DFW101_0337</name>
</gene>
<evidence type="ECO:0000313" key="1">
    <source>
        <dbReference type="EMBL" id="EHJ46354.1"/>
    </source>
</evidence>
<dbReference type="RefSeq" id="WP_009179801.1">
    <property type="nucleotide sequence ID" value="NZ_CM001368.1"/>
</dbReference>
<protein>
    <submittedName>
        <fullName evidence="1">DNA-binding protein</fullName>
    </submittedName>
</protein>
<dbReference type="STRING" id="694327.DFW101_0337"/>
<reference evidence="2" key="1">
    <citation type="journal article" date="2015" name="Genome Announc.">
        <title>High-Quality Draft Genome Sequence of Desulfovibrio carbinoliphilus FW-101-2B, an Organic Acid-Oxidizing Sulfate-Reducing Bacterium Isolated from Uranium(VI)-Contaminated Groundwater.</title>
        <authorList>
            <person name="Ramsay B.D."/>
            <person name="Hwang C."/>
            <person name="Woo H.L."/>
            <person name="Carroll S.L."/>
            <person name="Lucas S."/>
            <person name="Han J."/>
            <person name="Lapidus A.L."/>
            <person name="Cheng J.F."/>
            <person name="Goodwin L.A."/>
            <person name="Pitluck S."/>
            <person name="Peters L."/>
            <person name="Chertkov O."/>
            <person name="Held B."/>
            <person name="Detter J.C."/>
            <person name="Han C.S."/>
            <person name="Tapia R."/>
            <person name="Land M.L."/>
            <person name="Hauser L.J."/>
            <person name="Kyrpides N.C."/>
            <person name="Ivanova N.N."/>
            <person name="Mikhailova N."/>
            <person name="Pagani I."/>
            <person name="Woyke T."/>
            <person name="Arkin A.P."/>
            <person name="Dehal P."/>
            <person name="Chivian D."/>
            <person name="Criddle C.S."/>
            <person name="Wu W."/>
            <person name="Chakraborty R."/>
            <person name="Hazen T.C."/>
            <person name="Fields M.W."/>
        </authorList>
    </citation>
    <scope>NUCLEOTIDE SEQUENCE [LARGE SCALE GENOMIC DNA]</scope>
    <source>
        <strain evidence="2">FW-101-2B</strain>
    </source>
</reference>
<proteinExistence type="predicted"/>
<organism evidence="1 2">
    <name type="scientific">Solidesulfovibrio carbinoliphilus subsp. oakridgensis</name>
    <dbReference type="NCBI Taxonomy" id="694327"/>
    <lineage>
        <taxon>Bacteria</taxon>
        <taxon>Pseudomonadati</taxon>
        <taxon>Thermodesulfobacteriota</taxon>
        <taxon>Desulfovibrionia</taxon>
        <taxon>Desulfovibrionales</taxon>
        <taxon>Desulfovibrionaceae</taxon>
        <taxon>Solidesulfovibrio</taxon>
    </lineage>
</organism>
<dbReference type="EMBL" id="CM001368">
    <property type="protein sequence ID" value="EHJ46354.1"/>
    <property type="molecule type" value="Genomic_DNA"/>
</dbReference>
<dbReference type="AlphaFoldDB" id="G7QD48"/>
<dbReference type="eggNOG" id="ENOG50318BC">
    <property type="taxonomic scope" value="Bacteria"/>
</dbReference>
<keyword evidence="2" id="KW-1185">Reference proteome</keyword>
<keyword evidence="1" id="KW-0238">DNA-binding</keyword>
<dbReference type="Proteomes" id="UP000004662">
    <property type="component" value="Chromosome"/>
</dbReference>
<dbReference type="GO" id="GO:0003677">
    <property type="term" value="F:DNA binding"/>
    <property type="evidence" value="ECO:0007669"/>
    <property type="project" value="UniProtKB-KW"/>
</dbReference>
<name>G7QD48_9BACT</name>
<accession>G7QD48</accession>